<accession>A0A081PNP3</accession>
<keyword evidence="1" id="KW-0472">Membrane</keyword>
<gene>
    <name evidence="2" type="ORF">SK1126_1563</name>
</gene>
<evidence type="ECO:0000256" key="1">
    <source>
        <dbReference type="SAM" id="Phobius"/>
    </source>
</evidence>
<dbReference type="AlphaFoldDB" id="A0A081PNP3"/>
<name>A0A081PNP3_STRMT</name>
<organism evidence="2 3">
    <name type="scientific">Streptococcus mitis</name>
    <dbReference type="NCBI Taxonomy" id="28037"/>
    <lineage>
        <taxon>Bacteria</taxon>
        <taxon>Bacillati</taxon>
        <taxon>Bacillota</taxon>
        <taxon>Bacilli</taxon>
        <taxon>Lactobacillales</taxon>
        <taxon>Streptococcaceae</taxon>
        <taxon>Streptococcus</taxon>
        <taxon>Streptococcus mitis group</taxon>
    </lineage>
</organism>
<dbReference type="Proteomes" id="UP000028093">
    <property type="component" value="Unassembled WGS sequence"/>
</dbReference>
<keyword evidence="1" id="KW-0812">Transmembrane</keyword>
<dbReference type="PATRIC" id="fig|28037.99.peg.1476"/>
<evidence type="ECO:0000313" key="3">
    <source>
        <dbReference type="Proteomes" id="UP000028093"/>
    </source>
</evidence>
<reference evidence="2 3" key="1">
    <citation type="submission" date="2014-05" db="EMBL/GenBank/DDBJ databases">
        <authorList>
            <person name="Daugherty S.C."/>
            <person name="Tallon L.J."/>
            <person name="Sadzewicz L."/>
            <person name="Kilian M."/>
            <person name="Tettelin H."/>
        </authorList>
    </citation>
    <scope>NUCLEOTIDE SEQUENCE [LARGE SCALE GENOMIC DNA]</scope>
    <source>
        <strain evidence="2 3">SK1126</strain>
    </source>
</reference>
<comment type="caution">
    <text evidence="2">The sequence shown here is derived from an EMBL/GenBank/DDBJ whole genome shotgun (WGS) entry which is preliminary data.</text>
</comment>
<feature type="transmembrane region" description="Helical" evidence="1">
    <location>
        <begin position="26"/>
        <end position="43"/>
    </location>
</feature>
<sequence length="45" mass="5400">MLNPFYFVTIFPSISKYDFVRMKKKLAIFLAFLLLYLLKIVILKV</sequence>
<dbReference type="EMBL" id="JPFT01000007">
    <property type="protein sequence ID" value="KEQ32316.1"/>
    <property type="molecule type" value="Genomic_DNA"/>
</dbReference>
<proteinExistence type="predicted"/>
<keyword evidence="1" id="KW-1133">Transmembrane helix</keyword>
<protein>
    <submittedName>
        <fullName evidence="2">Uncharacterized protein</fullName>
    </submittedName>
</protein>
<evidence type="ECO:0000313" key="2">
    <source>
        <dbReference type="EMBL" id="KEQ32316.1"/>
    </source>
</evidence>